<dbReference type="OrthoDB" id="8191639at2759"/>
<feature type="region of interest" description="Disordered" evidence="6">
    <location>
        <begin position="174"/>
        <end position="210"/>
    </location>
</feature>
<dbReference type="GO" id="GO:0005634">
    <property type="term" value="C:nucleus"/>
    <property type="evidence" value="ECO:0007669"/>
    <property type="project" value="TreeGrafter"/>
</dbReference>
<name>J4HYZ0_9APHY</name>
<dbReference type="InParanoid" id="J4HYZ0"/>
<evidence type="ECO:0000256" key="6">
    <source>
        <dbReference type="SAM" id="MobiDB-lite"/>
    </source>
</evidence>
<gene>
    <name evidence="8" type="ORF">FIBRA_06350</name>
</gene>
<dbReference type="GO" id="GO:0006364">
    <property type="term" value="P:rRNA processing"/>
    <property type="evidence" value="ECO:0007669"/>
    <property type="project" value="UniProtKB-KW"/>
</dbReference>
<protein>
    <recommendedName>
        <fullName evidence="7">Exonuclease domain-containing protein</fullName>
    </recommendedName>
</protein>
<evidence type="ECO:0000256" key="3">
    <source>
        <dbReference type="ARBA" id="ARBA00022801"/>
    </source>
</evidence>
<dbReference type="SUPFAM" id="SSF53098">
    <property type="entry name" value="Ribonuclease H-like"/>
    <property type="match status" value="1"/>
</dbReference>
<dbReference type="InterPro" id="IPR012337">
    <property type="entry name" value="RNaseH-like_sf"/>
</dbReference>
<dbReference type="EMBL" id="HE797145">
    <property type="protein sequence ID" value="CCM04187.1"/>
    <property type="molecule type" value="Genomic_DNA"/>
</dbReference>
<dbReference type="GO" id="GO:0004527">
    <property type="term" value="F:exonuclease activity"/>
    <property type="evidence" value="ECO:0007669"/>
    <property type="project" value="UniProtKB-KW"/>
</dbReference>
<dbReference type="PANTHER" id="PTHR12801:SF45">
    <property type="entry name" value="RNA EXONUCLEASE 4"/>
    <property type="match status" value="1"/>
</dbReference>
<keyword evidence="3" id="KW-0378">Hydrolase</keyword>
<feature type="domain" description="Exonuclease" evidence="7">
    <location>
        <begin position="251"/>
        <end position="428"/>
    </location>
</feature>
<feature type="compositionally biased region" description="Low complexity" evidence="6">
    <location>
        <begin position="174"/>
        <end position="197"/>
    </location>
</feature>
<dbReference type="GeneID" id="24099098"/>
<comment type="function">
    <text evidence="5">Exoribonuclease involved in ribosome biosynthesis. Involved in the processing of ITS1, the internal transcribed spacer localized between the 18S and 5.8S rRNAs.</text>
</comment>
<organism evidence="8 9">
    <name type="scientific">Fibroporia radiculosa</name>
    <dbReference type="NCBI Taxonomy" id="599839"/>
    <lineage>
        <taxon>Eukaryota</taxon>
        <taxon>Fungi</taxon>
        <taxon>Dikarya</taxon>
        <taxon>Basidiomycota</taxon>
        <taxon>Agaricomycotina</taxon>
        <taxon>Agaricomycetes</taxon>
        <taxon>Polyporales</taxon>
        <taxon>Fibroporiaceae</taxon>
        <taxon>Fibroporia</taxon>
    </lineage>
</organism>
<dbReference type="InterPro" id="IPR047021">
    <property type="entry name" value="REXO1/3/4-like"/>
</dbReference>
<sequence length="449" mass="49772">MPGKQDGAGELNALLKLFGRMVRARPTLEPDATTVFRLMRPLKRAVRSGDLGLGLVQSFVRRWGLRVVDDRVRRRLASLAIKQANSRLALDVVRSQEVVEQVQAEMAAENVLLHDVAHGTLSGQPAQRGELLRFGRRAREGWHWRLVRRRLWRARMAAGKRKQNIFSHFDLLSRPSSSSHARSPSPRLSHSVSSTSPNYSPLPLHSNVTPQPINSAPNVLSLHPLPFPFLPFSPSHTVLMSQKFAVPVPDSFLSIATTCVGCGPGGSTSMLARVAIVNYRGQTLCDIFVQPTMPVSDYRTSTTGLSATDLDPMPTSPVPSPLADNGARPFKDVQQHVAALMKDKVLVGHSLWQDLVVLGIPHPAVATRDVALYQPFRNALRTPNQIIGLQTLMWHLMRRRIQDSKVDALENARAALDLYRSHAAEWEGAVSKGQWPCHLPPSTFSRCYL</sequence>
<dbReference type="AlphaFoldDB" id="J4HYZ0"/>
<evidence type="ECO:0000313" key="9">
    <source>
        <dbReference type="Proteomes" id="UP000006352"/>
    </source>
</evidence>
<dbReference type="PANTHER" id="PTHR12801">
    <property type="entry name" value="RNA EXONUCLEASE REXO1 / RECO3 FAMILY MEMBER-RELATED"/>
    <property type="match status" value="1"/>
</dbReference>
<keyword evidence="4" id="KW-0269">Exonuclease</keyword>
<evidence type="ECO:0000259" key="7">
    <source>
        <dbReference type="SMART" id="SM00479"/>
    </source>
</evidence>
<accession>J4HYZ0</accession>
<evidence type="ECO:0000256" key="5">
    <source>
        <dbReference type="ARBA" id="ARBA00025599"/>
    </source>
</evidence>
<dbReference type="InterPro" id="IPR036397">
    <property type="entry name" value="RNaseH_sf"/>
</dbReference>
<keyword evidence="9" id="KW-1185">Reference proteome</keyword>
<evidence type="ECO:0000256" key="1">
    <source>
        <dbReference type="ARBA" id="ARBA00022552"/>
    </source>
</evidence>
<evidence type="ECO:0000313" key="8">
    <source>
        <dbReference type="EMBL" id="CCM04187.1"/>
    </source>
</evidence>
<feature type="region of interest" description="Disordered" evidence="6">
    <location>
        <begin position="304"/>
        <end position="326"/>
    </location>
</feature>
<dbReference type="RefSeq" id="XP_012183470.1">
    <property type="nucleotide sequence ID" value="XM_012328080.1"/>
</dbReference>
<proteinExistence type="predicted"/>
<reference evidence="8 9" key="1">
    <citation type="journal article" date="2012" name="Appl. Environ. Microbiol.">
        <title>Short-read sequencing for genomic analysis of the brown rot fungus Fibroporia radiculosa.</title>
        <authorList>
            <person name="Tang J.D."/>
            <person name="Perkins A.D."/>
            <person name="Sonstegard T.S."/>
            <person name="Schroeder S.G."/>
            <person name="Burgess S.C."/>
            <person name="Diehl S.V."/>
        </authorList>
    </citation>
    <scope>NUCLEOTIDE SEQUENCE [LARGE SCALE GENOMIC DNA]</scope>
    <source>
        <strain evidence="8 9">TFFH 294</strain>
    </source>
</reference>
<dbReference type="STRING" id="599839.J4HYZ0"/>
<dbReference type="Proteomes" id="UP000006352">
    <property type="component" value="Unassembled WGS sequence"/>
</dbReference>
<dbReference type="GO" id="GO:0003676">
    <property type="term" value="F:nucleic acid binding"/>
    <property type="evidence" value="ECO:0007669"/>
    <property type="project" value="InterPro"/>
</dbReference>
<keyword evidence="1" id="KW-0698">rRNA processing</keyword>
<evidence type="ECO:0000256" key="4">
    <source>
        <dbReference type="ARBA" id="ARBA00022839"/>
    </source>
</evidence>
<evidence type="ECO:0000256" key="2">
    <source>
        <dbReference type="ARBA" id="ARBA00022722"/>
    </source>
</evidence>
<keyword evidence="2" id="KW-0540">Nuclease</keyword>
<dbReference type="Gene3D" id="3.30.420.10">
    <property type="entry name" value="Ribonuclease H-like superfamily/Ribonuclease H"/>
    <property type="match status" value="1"/>
</dbReference>
<dbReference type="SMART" id="SM00479">
    <property type="entry name" value="EXOIII"/>
    <property type="match status" value="1"/>
</dbReference>
<dbReference type="InterPro" id="IPR013520">
    <property type="entry name" value="Ribonucl_H"/>
</dbReference>
<dbReference type="HOGENOM" id="CLU_609783_0_0_1"/>